<dbReference type="GO" id="GO:0046983">
    <property type="term" value="F:protein dimerization activity"/>
    <property type="evidence" value="ECO:0007669"/>
    <property type="project" value="InterPro"/>
</dbReference>
<evidence type="ECO:0000313" key="2">
    <source>
        <dbReference type="Proteomes" id="UP000234748"/>
    </source>
</evidence>
<dbReference type="AlphaFoldDB" id="A0A2N5M0L5"/>
<dbReference type="EMBL" id="PGUY01000073">
    <property type="protein sequence ID" value="PLT27902.1"/>
    <property type="molecule type" value="Genomic_DNA"/>
</dbReference>
<dbReference type="InterPro" id="IPR036638">
    <property type="entry name" value="HLH_DNA-bd_sf"/>
</dbReference>
<keyword evidence="2" id="KW-1185">Reference proteome</keyword>
<name>A0A2N5M0L5_9BACI</name>
<evidence type="ECO:0000313" key="1">
    <source>
        <dbReference type="EMBL" id="PLT27902.1"/>
    </source>
</evidence>
<dbReference type="InterPro" id="IPR018540">
    <property type="entry name" value="Spo0E-like"/>
</dbReference>
<proteinExistence type="predicted"/>
<dbReference type="GO" id="GO:0043937">
    <property type="term" value="P:regulation of sporulation"/>
    <property type="evidence" value="ECO:0007669"/>
    <property type="project" value="InterPro"/>
</dbReference>
<gene>
    <name evidence="1" type="ORF">CUU66_21455</name>
</gene>
<organism evidence="1 2">
    <name type="scientific">Peribacillus deserti</name>
    <dbReference type="NCBI Taxonomy" id="673318"/>
    <lineage>
        <taxon>Bacteria</taxon>
        <taxon>Bacillati</taxon>
        <taxon>Bacillota</taxon>
        <taxon>Bacilli</taxon>
        <taxon>Bacillales</taxon>
        <taxon>Bacillaceae</taxon>
        <taxon>Peribacillus</taxon>
    </lineage>
</organism>
<dbReference type="Gene3D" id="4.10.280.10">
    <property type="entry name" value="Helix-loop-helix DNA-binding domain"/>
    <property type="match status" value="1"/>
</dbReference>
<evidence type="ECO:0008006" key="3">
    <source>
        <dbReference type="Google" id="ProtNLM"/>
    </source>
</evidence>
<dbReference type="RefSeq" id="WP_101645428.1">
    <property type="nucleotide sequence ID" value="NZ_PGUY01000073.1"/>
</dbReference>
<dbReference type="InterPro" id="IPR037208">
    <property type="entry name" value="Spo0E-like_sf"/>
</dbReference>
<accession>A0A2N5M0L5</accession>
<dbReference type="SUPFAM" id="SSF140500">
    <property type="entry name" value="BAS1536-like"/>
    <property type="match status" value="1"/>
</dbReference>
<comment type="caution">
    <text evidence="1">The sequence shown here is derived from an EMBL/GenBank/DDBJ whole genome shotgun (WGS) entry which is preliminary data.</text>
</comment>
<dbReference type="OrthoDB" id="2885456at2"/>
<sequence>MNYQCVCSTAAEIHERMDQLRVELIHTGIKEGLLSSNTIRISQQLDACLNKYEVVKKSC</sequence>
<dbReference type="Pfam" id="PF09388">
    <property type="entry name" value="SpoOE-like"/>
    <property type="match status" value="1"/>
</dbReference>
<protein>
    <recommendedName>
        <fullName evidence="3">Aspartyl-phosphate phosphatase Spo0E family protein</fullName>
    </recommendedName>
</protein>
<dbReference type="Proteomes" id="UP000234748">
    <property type="component" value="Unassembled WGS sequence"/>
</dbReference>
<reference evidence="1 2" key="1">
    <citation type="submission" date="2017-11" db="EMBL/GenBank/DDBJ databases">
        <title>Comparitive Functional Genomics of Dry Heat Resistant strains isolated from the Viking Spacecraft.</title>
        <authorList>
            <person name="Seuylemezian A."/>
            <person name="Cooper K."/>
            <person name="Vaishampayan P."/>
        </authorList>
    </citation>
    <scope>NUCLEOTIDE SEQUENCE [LARGE SCALE GENOMIC DNA]</scope>
    <source>
        <strain evidence="1 2">V1-29</strain>
    </source>
</reference>